<gene>
    <name evidence="8" type="ORF">PG986_012880</name>
</gene>
<evidence type="ECO:0000256" key="6">
    <source>
        <dbReference type="SAM" id="MobiDB-lite"/>
    </source>
</evidence>
<evidence type="ECO:0000259" key="7">
    <source>
        <dbReference type="PROSITE" id="PS50023"/>
    </source>
</evidence>
<dbReference type="Pfam" id="PF00412">
    <property type="entry name" value="LIM"/>
    <property type="match status" value="2"/>
</dbReference>
<evidence type="ECO:0000256" key="1">
    <source>
        <dbReference type="ARBA" id="ARBA00022723"/>
    </source>
</evidence>
<dbReference type="PANTHER" id="PTHR24207:SF2">
    <property type="entry name" value="ZYX102 PROTEIN"/>
    <property type="match status" value="1"/>
</dbReference>
<dbReference type="InterPro" id="IPR001781">
    <property type="entry name" value="Znf_LIM"/>
</dbReference>
<feature type="domain" description="LIM zinc-binding" evidence="7">
    <location>
        <begin position="540"/>
        <end position="600"/>
    </location>
</feature>
<dbReference type="PROSITE" id="PS50023">
    <property type="entry name" value="LIM_DOMAIN_2"/>
    <property type="match status" value="2"/>
</dbReference>
<dbReference type="SMART" id="SM00132">
    <property type="entry name" value="LIM"/>
    <property type="match status" value="2"/>
</dbReference>
<comment type="caution">
    <text evidence="8">The sequence shown here is derived from an EMBL/GenBank/DDBJ whole genome shotgun (WGS) entry which is preliminary data.</text>
</comment>
<dbReference type="PROSITE" id="PS00478">
    <property type="entry name" value="LIM_DOMAIN_1"/>
    <property type="match status" value="1"/>
</dbReference>
<keyword evidence="1 5" id="KW-0479">Metal-binding</keyword>
<keyword evidence="2" id="KW-0677">Repeat</keyword>
<feature type="compositionally biased region" description="Basic and acidic residues" evidence="6">
    <location>
        <begin position="229"/>
        <end position="240"/>
    </location>
</feature>
<proteinExistence type="predicted"/>
<feature type="domain" description="LIM zinc-binding" evidence="7">
    <location>
        <begin position="477"/>
        <end position="539"/>
    </location>
</feature>
<keyword evidence="4 5" id="KW-0440">LIM domain</keyword>
<dbReference type="EMBL" id="JAQQWE010000008">
    <property type="protein sequence ID" value="KAK7943767.1"/>
    <property type="molecule type" value="Genomic_DNA"/>
</dbReference>
<evidence type="ECO:0000256" key="2">
    <source>
        <dbReference type="ARBA" id="ARBA00022737"/>
    </source>
</evidence>
<feature type="compositionally biased region" description="Polar residues" evidence="6">
    <location>
        <begin position="142"/>
        <end position="151"/>
    </location>
</feature>
<dbReference type="Proteomes" id="UP001391051">
    <property type="component" value="Unassembled WGS sequence"/>
</dbReference>
<dbReference type="GeneID" id="92082164"/>
<feature type="compositionally biased region" description="Low complexity" evidence="6">
    <location>
        <begin position="270"/>
        <end position="327"/>
    </location>
</feature>
<sequence length="665" mass="70926">MTQAPPTPAPDVLGGAFASMKGVFGFGSGSKAAAPPTVDTKSANQAYKPDQLTPISVSTGSRGTISPKTPTGRTNSTGGDEYFPAIAGANSPSQGNRPGGYGGFGDENEQTYGGGYGASPQKPATLLQRKIEGLAAPAPLERSNTSTSFGSNKPRVPRKNGYGGFGPPQSEQGQGDEFEPRPVGNQRAGTFPRANERRSDDYDAPGRVPSAPGSRPELARAPTAPAADYPERPASRDRQNRPSYNSREPSQQSSLRGSYGRSQETRRHPSSSLSPSDGNGSGNPYHSPSVSQSSSNSGFSHNSRQPSMASSNTSPARSSTASRRANSGTQDLDDLMKDLESSMDSLNPRDMRMPPARSDSQSDMRNPAPAVRPRIDSLRTASSQSMGNQRPRTPRSPPSSRREPSYSQPQAPYSQPEASYSQPEELFSRPQAPFAQSKPQRSYSQPQAPFPEDRSRSPGPAPKPLHNRAQSQGRSRGNCKACRLPITGKSVSSADGRLTGKYHKACFVCTTCMGPFTSAEFYVLDDQPYCERHYHKLNGSLCGTCSIGIEGQYLEDESTTQKYHPKCFRCGDCGQVLRDGYFEVDGKAYCERDAYRRVQPKPQMAPPRPPRGPGMMGPGMMGPPPPRGGPRPPMGMGMGGRPGYGPPAATDLGPLPLVGCPACPG</sequence>
<keyword evidence="3 5" id="KW-0862">Zinc</keyword>
<name>A0ABR1Q199_9PEZI</name>
<feature type="compositionally biased region" description="Polar residues" evidence="6">
    <location>
        <begin position="408"/>
        <end position="422"/>
    </location>
</feature>
<dbReference type="CDD" id="cd09397">
    <property type="entry name" value="LIM1_UF1"/>
    <property type="match status" value="1"/>
</dbReference>
<reference evidence="8 9" key="1">
    <citation type="submission" date="2023-01" db="EMBL/GenBank/DDBJ databases">
        <title>Analysis of 21 Apiospora genomes using comparative genomics revels a genus with tremendous synthesis potential of carbohydrate active enzymes and secondary metabolites.</title>
        <authorList>
            <person name="Sorensen T."/>
        </authorList>
    </citation>
    <scope>NUCLEOTIDE SEQUENCE [LARGE SCALE GENOMIC DNA]</scope>
    <source>
        <strain evidence="8 9">CBS 24483</strain>
    </source>
</reference>
<dbReference type="CDD" id="cd08368">
    <property type="entry name" value="LIM"/>
    <property type="match status" value="1"/>
</dbReference>
<evidence type="ECO:0000256" key="5">
    <source>
        <dbReference type="PROSITE-ProRule" id="PRU00125"/>
    </source>
</evidence>
<feature type="compositionally biased region" description="Polar residues" evidence="6">
    <location>
        <begin position="437"/>
        <end position="447"/>
    </location>
</feature>
<keyword evidence="9" id="KW-1185">Reference proteome</keyword>
<evidence type="ECO:0000256" key="3">
    <source>
        <dbReference type="ARBA" id="ARBA00022833"/>
    </source>
</evidence>
<dbReference type="RefSeq" id="XP_066695798.1">
    <property type="nucleotide sequence ID" value="XM_066849102.1"/>
</dbReference>
<feature type="compositionally biased region" description="Pro residues" evidence="6">
    <location>
        <begin position="621"/>
        <end position="633"/>
    </location>
</feature>
<dbReference type="PANTHER" id="PTHR24207">
    <property type="entry name" value="ZYX102 PROTEIN"/>
    <property type="match status" value="1"/>
</dbReference>
<feature type="compositionally biased region" description="Polar residues" evidence="6">
    <location>
        <begin position="53"/>
        <end position="78"/>
    </location>
</feature>
<feature type="compositionally biased region" description="Polar residues" evidence="6">
    <location>
        <begin position="241"/>
        <end position="262"/>
    </location>
</feature>
<evidence type="ECO:0000313" key="9">
    <source>
        <dbReference type="Proteomes" id="UP001391051"/>
    </source>
</evidence>
<organism evidence="8 9">
    <name type="scientific">Apiospora aurea</name>
    <dbReference type="NCBI Taxonomy" id="335848"/>
    <lineage>
        <taxon>Eukaryota</taxon>
        <taxon>Fungi</taxon>
        <taxon>Dikarya</taxon>
        <taxon>Ascomycota</taxon>
        <taxon>Pezizomycotina</taxon>
        <taxon>Sordariomycetes</taxon>
        <taxon>Xylariomycetidae</taxon>
        <taxon>Amphisphaeriales</taxon>
        <taxon>Apiosporaceae</taxon>
        <taxon>Apiospora</taxon>
    </lineage>
</organism>
<dbReference type="SUPFAM" id="SSF57716">
    <property type="entry name" value="Glucocorticoid receptor-like (DNA-binding domain)"/>
    <property type="match status" value="1"/>
</dbReference>
<evidence type="ECO:0000313" key="8">
    <source>
        <dbReference type="EMBL" id="KAK7943767.1"/>
    </source>
</evidence>
<feature type="region of interest" description="Disordered" evidence="6">
    <location>
        <begin position="599"/>
        <end position="650"/>
    </location>
</feature>
<feature type="region of interest" description="Disordered" evidence="6">
    <location>
        <begin position="29"/>
        <end position="480"/>
    </location>
</feature>
<dbReference type="Gene3D" id="2.10.110.10">
    <property type="entry name" value="Cysteine Rich Protein"/>
    <property type="match status" value="2"/>
</dbReference>
<feature type="compositionally biased region" description="Polar residues" evidence="6">
    <location>
        <begin position="379"/>
        <end position="388"/>
    </location>
</feature>
<accession>A0ABR1Q199</accession>
<evidence type="ECO:0000256" key="4">
    <source>
        <dbReference type="ARBA" id="ARBA00023038"/>
    </source>
</evidence>
<feature type="compositionally biased region" description="Pro residues" evidence="6">
    <location>
        <begin position="603"/>
        <end position="612"/>
    </location>
</feature>
<protein>
    <submittedName>
        <fullName evidence="8">LIM domain-containing protein</fullName>
    </submittedName>
</protein>